<organism evidence="1 2">
    <name type="scientific">Hydrogenophaga crocea</name>
    <dbReference type="NCBI Taxonomy" id="2716225"/>
    <lineage>
        <taxon>Bacteria</taxon>
        <taxon>Pseudomonadati</taxon>
        <taxon>Pseudomonadota</taxon>
        <taxon>Betaproteobacteria</taxon>
        <taxon>Burkholderiales</taxon>
        <taxon>Comamonadaceae</taxon>
        <taxon>Hydrogenophaga</taxon>
    </lineage>
</organism>
<dbReference type="Proteomes" id="UP000503162">
    <property type="component" value="Chromosome"/>
</dbReference>
<gene>
    <name evidence="1" type="ORF">G9Q37_11545</name>
</gene>
<keyword evidence="2" id="KW-1185">Reference proteome</keyword>
<dbReference type="EMBL" id="CP049989">
    <property type="protein sequence ID" value="QIM52734.1"/>
    <property type="molecule type" value="Genomic_DNA"/>
</dbReference>
<sequence length="239" mass="26392">MTFAPIGKSALATDKAGLVPHFRVVGRFYEHLGTNGLFPSRSVLEIARAARDPASGATPWSEACDAIFVMMNPGKSEPLTAQAPTSLAASRLVPTEPDMTQYQLMRLMLAIGWGHVRVLNLSDLREKDSSKLRGHVKRFEAQHGHDGHSIFSPIRQKELSGALRRKTGAPIFLAWGVSPWLKILASRALSVLSETGAHATVGWQHPLRSWAYYHPLPRKKSIEVMWRLKAFELLALGAL</sequence>
<dbReference type="AlphaFoldDB" id="A0A6G8IHR1"/>
<accession>A0A6G8IHR1</accession>
<proteinExistence type="predicted"/>
<evidence type="ECO:0000313" key="2">
    <source>
        <dbReference type="Proteomes" id="UP000503162"/>
    </source>
</evidence>
<dbReference type="KEGG" id="hcz:G9Q37_11545"/>
<name>A0A6G8IHR1_9BURK</name>
<dbReference type="RefSeq" id="WP_166227336.1">
    <property type="nucleotide sequence ID" value="NZ_CP049989.1"/>
</dbReference>
<protein>
    <submittedName>
        <fullName evidence="1">DUF1643 domain-containing protein</fullName>
    </submittedName>
</protein>
<reference evidence="1 2" key="1">
    <citation type="submission" date="2020-03" db="EMBL/GenBank/DDBJ databases">
        <title>Hydrogenophaga sp. nov. isolated from cyanobacterial mat.</title>
        <authorList>
            <person name="Thorat V."/>
            <person name="Kirdat K."/>
            <person name="Tiwarekar B."/>
            <person name="Costa E.D."/>
            <person name="Yadav A."/>
        </authorList>
    </citation>
    <scope>NUCLEOTIDE SEQUENCE [LARGE SCALE GENOMIC DNA]</scope>
    <source>
        <strain evidence="1 2">BA0156</strain>
    </source>
</reference>
<evidence type="ECO:0000313" key="1">
    <source>
        <dbReference type="EMBL" id="QIM52734.1"/>
    </source>
</evidence>